<proteinExistence type="predicted"/>
<keyword evidence="4" id="KW-0547">Nucleotide-binding</keyword>
<gene>
    <name evidence="4" type="ORF">E4U91_03410</name>
</gene>
<feature type="domain" description="Histidine kinase/HSP90-like ATPase" evidence="3">
    <location>
        <begin position="42"/>
        <end position="144"/>
    </location>
</feature>
<dbReference type="InterPro" id="IPR036890">
    <property type="entry name" value="HATPase_C_sf"/>
</dbReference>
<reference evidence="4 5" key="1">
    <citation type="submission" date="2019-04" db="EMBL/GenBank/DDBJ databases">
        <title>Streptomyces lasaliensis sp. nov., an Actinomycete isolated from soil which produces the polyether antibiotic lasalocid.</title>
        <authorList>
            <person name="Erwin G."/>
            <person name="Haber C."/>
        </authorList>
    </citation>
    <scope>NUCLEOTIDE SEQUENCE [LARGE SCALE GENOMIC DNA]</scope>
    <source>
        <strain evidence="4 5">X-537</strain>
    </source>
</reference>
<sequence length="193" mass="20455">MTEQLDGAVIPTGFDVPVEPLRRAAHYTGEPGCIAEARAFAARFVEQLRQEWCAGIDERADGEVMLVVSELVTNADRHSNGPYILELEGTDSTLTVSVYDSSDALPMRYPKDPRRIGRHGLEIVHALAAEVSAERVPVGKRVRALLRLGDRAALDGGTAKQTAAAVADPHPAGDTSGSTEGGMSGASPHGDRS</sequence>
<dbReference type="InterPro" id="IPR050267">
    <property type="entry name" value="Anti-sigma-factor_SerPK"/>
</dbReference>
<evidence type="ECO:0000313" key="5">
    <source>
        <dbReference type="Proteomes" id="UP000305929"/>
    </source>
</evidence>
<dbReference type="OrthoDB" id="4285271at2"/>
<dbReference type="CDD" id="cd16936">
    <property type="entry name" value="HATPase_RsbW-like"/>
    <property type="match status" value="1"/>
</dbReference>
<dbReference type="AlphaFoldDB" id="A0A4U5WC29"/>
<keyword evidence="1" id="KW-0723">Serine/threonine-protein kinase</keyword>
<dbReference type="PANTHER" id="PTHR35526">
    <property type="entry name" value="ANTI-SIGMA-F FACTOR RSBW-RELATED"/>
    <property type="match status" value="1"/>
</dbReference>
<protein>
    <submittedName>
        <fullName evidence="4">ATP-binding protein</fullName>
    </submittedName>
</protein>
<comment type="caution">
    <text evidence="4">The sequence shown here is derived from an EMBL/GenBank/DDBJ whole genome shotgun (WGS) entry which is preliminary data.</text>
</comment>
<accession>A0A4U5WC29</accession>
<evidence type="ECO:0000313" key="4">
    <source>
        <dbReference type="EMBL" id="TKS99258.1"/>
    </source>
</evidence>
<dbReference type="Pfam" id="PF13581">
    <property type="entry name" value="HATPase_c_2"/>
    <property type="match status" value="1"/>
</dbReference>
<dbReference type="GO" id="GO:0005524">
    <property type="term" value="F:ATP binding"/>
    <property type="evidence" value="ECO:0007669"/>
    <property type="project" value="UniProtKB-KW"/>
</dbReference>
<dbReference type="PANTHER" id="PTHR35526:SF3">
    <property type="entry name" value="ANTI-SIGMA-F FACTOR RSBW"/>
    <property type="match status" value="1"/>
</dbReference>
<evidence type="ECO:0000256" key="1">
    <source>
        <dbReference type="ARBA" id="ARBA00022527"/>
    </source>
</evidence>
<dbReference type="SUPFAM" id="SSF55874">
    <property type="entry name" value="ATPase domain of HSP90 chaperone/DNA topoisomerase II/histidine kinase"/>
    <property type="match status" value="1"/>
</dbReference>
<evidence type="ECO:0000256" key="2">
    <source>
        <dbReference type="SAM" id="MobiDB-lite"/>
    </source>
</evidence>
<keyword evidence="5" id="KW-1185">Reference proteome</keyword>
<keyword evidence="4" id="KW-0067">ATP-binding</keyword>
<feature type="region of interest" description="Disordered" evidence="2">
    <location>
        <begin position="157"/>
        <end position="193"/>
    </location>
</feature>
<organism evidence="4 5">
    <name type="scientific">Streptomyces lasalocidi</name>
    <name type="common">Streptomyces lasaliensis</name>
    <dbReference type="NCBI Taxonomy" id="324833"/>
    <lineage>
        <taxon>Bacteria</taxon>
        <taxon>Bacillati</taxon>
        <taxon>Actinomycetota</taxon>
        <taxon>Actinomycetes</taxon>
        <taxon>Kitasatosporales</taxon>
        <taxon>Streptomycetaceae</taxon>
        <taxon>Streptomyces</taxon>
    </lineage>
</organism>
<keyword evidence="1" id="KW-0418">Kinase</keyword>
<name>A0A4U5WC29_STRLS</name>
<dbReference type="GO" id="GO:0004674">
    <property type="term" value="F:protein serine/threonine kinase activity"/>
    <property type="evidence" value="ECO:0007669"/>
    <property type="project" value="UniProtKB-KW"/>
</dbReference>
<dbReference type="Proteomes" id="UP000305929">
    <property type="component" value="Unassembled WGS sequence"/>
</dbReference>
<evidence type="ECO:0000259" key="3">
    <source>
        <dbReference type="Pfam" id="PF13581"/>
    </source>
</evidence>
<dbReference type="Gene3D" id="3.30.565.10">
    <property type="entry name" value="Histidine kinase-like ATPase, C-terminal domain"/>
    <property type="match status" value="1"/>
</dbReference>
<dbReference type="InterPro" id="IPR003594">
    <property type="entry name" value="HATPase_dom"/>
</dbReference>
<dbReference type="EMBL" id="SZNQ01000001">
    <property type="protein sequence ID" value="TKS99258.1"/>
    <property type="molecule type" value="Genomic_DNA"/>
</dbReference>
<keyword evidence="1" id="KW-0808">Transferase</keyword>